<comment type="catalytic activity">
    <reaction evidence="13">
        <text>dibenzothiophene + 2 FMNH2 + 2 O2 = dibenzothiophene 5,5-dioxide + 2 FMN + 2 H2O + 2 H(+)</text>
        <dbReference type="Rhea" id="RHEA:49072"/>
        <dbReference type="ChEBI" id="CHEBI:15377"/>
        <dbReference type="ChEBI" id="CHEBI:15378"/>
        <dbReference type="ChEBI" id="CHEBI:15379"/>
        <dbReference type="ChEBI" id="CHEBI:23681"/>
        <dbReference type="ChEBI" id="CHEBI:57618"/>
        <dbReference type="ChEBI" id="CHEBI:58210"/>
        <dbReference type="ChEBI" id="CHEBI:90356"/>
        <dbReference type="EC" id="1.14.14.21"/>
    </reaction>
</comment>
<feature type="domain" description="Acyl-CoA oxidase/dehydrogenase middle" evidence="14">
    <location>
        <begin position="128"/>
        <end position="201"/>
    </location>
</feature>
<comment type="catalytic activity">
    <reaction evidence="12">
        <text>dibenzothiophene 5-oxide + FMNH2 + O2 = dibenzothiophene 5,5-dioxide + FMN + H2O + H(+)</text>
        <dbReference type="Rhea" id="RHEA:49080"/>
        <dbReference type="ChEBI" id="CHEBI:15377"/>
        <dbReference type="ChEBI" id="CHEBI:15378"/>
        <dbReference type="ChEBI" id="CHEBI:15379"/>
        <dbReference type="ChEBI" id="CHEBI:23683"/>
        <dbReference type="ChEBI" id="CHEBI:57618"/>
        <dbReference type="ChEBI" id="CHEBI:58210"/>
        <dbReference type="ChEBI" id="CHEBI:90356"/>
    </reaction>
</comment>
<evidence type="ECO:0000256" key="7">
    <source>
        <dbReference type="ARBA" id="ARBA00034307"/>
    </source>
</evidence>
<feature type="domain" description="Acyl-CoA dehydrogenase C-terminal" evidence="16">
    <location>
        <begin position="235"/>
        <end position="365"/>
    </location>
</feature>
<dbReference type="InterPro" id="IPR013107">
    <property type="entry name" value="Acyl-CoA_DH_C"/>
</dbReference>
<dbReference type="GO" id="GO:0006552">
    <property type="term" value="P:L-leucine catabolic process"/>
    <property type="evidence" value="ECO:0007669"/>
    <property type="project" value="TreeGrafter"/>
</dbReference>
<organism evidence="17 18">
    <name type="scientific">blood disease bacterium A2-HR MARDI</name>
    <dbReference type="NCBI Taxonomy" id="1944648"/>
    <lineage>
        <taxon>Bacteria</taxon>
        <taxon>Pseudomonadati</taxon>
        <taxon>Pseudomonadota</taxon>
        <taxon>Betaproteobacteria</taxon>
        <taxon>Burkholderiales</taxon>
        <taxon>Burkholderiaceae</taxon>
        <taxon>Ralstonia</taxon>
        <taxon>Ralstonia solanacearum species complex</taxon>
    </lineage>
</organism>
<dbReference type="InterPro" id="IPR009100">
    <property type="entry name" value="AcylCoA_DH/oxidase_NM_dom_sf"/>
</dbReference>
<dbReference type="SUPFAM" id="SSF47203">
    <property type="entry name" value="Acyl-CoA dehydrogenase C-terminal domain-like"/>
    <property type="match status" value="1"/>
</dbReference>
<dbReference type="InterPro" id="IPR013786">
    <property type="entry name" value="AcylCoA_DH/ox_N"/>
</dbReference>
<evidence type="ECO:0000259" key="14">
    <source>
        <dbReference type="Pfam" id="PF02770"/>
    </source>
</evidence>
<dbReference type="PANTHER" id="PTHR43884">
    <property type="entry name" value="ACYL-COA DEHYDROGENASE"/>
    <property type="match status" value="1"/>
</dbReference>
<keyword evidence="2" id="KW-0285">Flavoprotein</keyword>
<evidence type="ECO:0000256" key="12">
    <source>
        <dbReference type="ARBA" id="ARBA00048445"/>
    </source>
</evidence>
<feature type="domain" description="Acyl-CoA dehydrogenase/oxidase N-terminal" evidence="15">
    <location>
        <begin position="19"/>
        <end position="109"/>
    </location>
</feature>
<dbReference type="EMBL" id="CP019912">
    <property type="protein sequence ID" value="AQW32535.1"/>
    <property type="molecule type" value="Genomic_DNA"/>
</dbReference>
<evidence type="ECO:0000256" key="11">
    <source>
        <dbReference type="ARBA" id="ARBA00047859"/>
    </source>
</evidence>
<dbReference type="InterPro" id="IPR046373">
    <property type="entry name" value="Acyl-CoA_Oxase/DH_mid-dom_sf"/>
</dbReference>
<evidence type="ECO:0000313" key="18">
    <source>
        <dbReference type="Proteomes" id="UP000189628"/>
    </source>
</evidence>
<geneLocation type="plasmid" evidence="17">
    <name>unnamed</name>
</geneLocation>
<dbReference type="InterPro" id="IPR037069">
    <property type="entry name" value="AcylCoA_DH/ox_N_sf"/>
</dbReference>
<keyword evidence="17" id="KW-0614">Plasmid</keyword>
<dbReference type="GO" id="GO:0008470">
    <property type="term" value="F:3-methylbutanoyl-CoA dehydrogenase activity"/>
    <property type="evidence" value="ECO:0007669"/>
    <property type="project" value="TreeGrafter"/>
</dbReference>
<dbReference type="GO" id="GO:0005737">
    <property type="term" value="C:cytoplasm"/>
    <property type="evidence" value="ECO:0007669"/>
    <property type="project" value="UniProtKB-SubCell"/>
</dbReference>
<comment type="similarity">
    <text evidence="8">Belongs to the DszC flavin monooxygenase family.</text>
</comment>
<dbReference type="GO" id="GO:0004497">
    <property type="term" value="F:monooxygenase activity"/>
    <property type="evidence" value="ECO:0007669"/>
    <property type="project" value="UniProtKB-KW"/>
</dbReference>
<dbReference type="Pfam" id="PF02770">
    <property type="entry name" value="Acyl-CoA_dh_M"/>
    <property type="match status" value="1"/>
</dbReference>
<evidence type="ECO:0000313" key="17">
    <source>
        <dbReference type="EMBL" id="AQW32535.1"/>
    </source>
</evidence>
<keyword evidence="6" id="KW-0503">Monooxygenase</keyword>
<comment type="subcellular location">
    <subcellularLocation>
        <location evidence="1">Cytoplasm</location>
    </subcellularLocation>
</comment>
<proteinExistence type="inferred from homology"/>
<evidence type="ECO:0000256" key="6">
    <source>
        <dbReference type="ARBA" id="ARBA00023033"/>
    </source>
</evidence>
<evidence type="ECO:0000256" key="3">
    <source>
        <dbReference type="ARBA" id="ARBA00022643"/>
    </source>
</evidence>
<protein>
    <recommendedName>
        <fullName evidence="10">Dibenzothiophene monooxygenase</fullName>
        <ecNumber evidence="9">1.14.14.21</ecNumber>
    </recommendedName>
</protein>
<evidence type="ECO:0000256" key="4">
    <source>
        <dbReference type="ARBA" id="ARBA00022741"/>
    </source>
</evidence>
<evidence type="ECO:0000256" key="1">
    <source>
        <dbReference type="ARBA" id="ARBA00004496"/>
    </source>
</evidence>
<dbReference type="SUPFAM" id="SSF56645">
    <property type="entry name" value="Acyl-CoA dehydrogenase NM domain-like"/>
    <property type="match status" value="1"/>
</dbReference>
<keyword evidence="3" id="KW-0288">FMN</keyword>
<accession>A0A1U9VPY4</accession>
<evidence type="ECO:0000256" key="8">
    <source>
        <dbReference type="ARBA" id="ARBA00034317"/>
    </source>
</evidence>
<dbReference type="Gene3D" id="1.10.540.10">
    <property type="entry name" value="Acyl-CoA dehydrogenase/oxidase, N-terminal domain"/>
    <property type="match status" value="1"/>
</dbReference>
<dbReference type="PIRSF" id="PIRSF016578">
    <property type="entry name" value="HsaA"/>
    <property type="match status" value="1"/>
</dbReference>
<sequence>MKRDDLHQLPDLSALLEALSATAAQRDRQGGHPAHEKALIARLGLLPLVIPTQYGGAGASWMDAFAAVRAVAAVDSSLGHLLAFQYLQTATVHLYGSDAQRERILRPTAELGWWWGNAVNPLDHRLRAQRSGSGWIVDGEKGFCSGTLGSDMMVLSAHDAQSGRPVVAVVPTARYGITVRDDWYPIGQRQTDSATVQFRHVQVSEDEVLAGPDTGFTPYQTLRSCIAQNVLVNLYTGLAAGALDEARRHTLQVSRPWFTSGVERAADDPYQIHRFGEMRVQWLAAETLADRAVQRLDRAWRRGAALTADERAEVSLATAEAKVLAHRAALFIGQELFEATGARSTKAALALDRFWRNARTHTLHDPLDYKLRAIGRYALEGILPEATLYS</sequence>
<keyword evidence="4" id="KW-0547">Nucleotide-binding</keyword>
<evidence type="ECO:0000256" key="5">
    <source>
        <dbReference type="ARBA" id="ARBA00023002"/>
    </source>
</evidence>
<gene>
    <name evidence="17" type="ORF">B0B51_22275</name>
</gene>
<reference evidence="17 18" key="1">
    <citation type="submission" date="2017-02" db="EMBL/GenBank/DDBJ databases">
        <title>Blood Disease Bacterium A2-HR MARDI.</title>
        <authorList>
            <person name="Badrun R."/>
            <person name="Abu Bakar N."/>
            <person name="Laboh R."/>
        </authorList>
    </citation>
    <scope>NUCLEOTIDE SEQUENCE [LARGE SCALE GENOMIC DNA]</scope>
    <source>
        <strain evidence="17 18">A2-HR MARDI</strain>
        <plasmid evidence="18">Plasmid</plasmid>
    </source>
</reference>
<keyword evidence="5" id="KW-0560">Oxidoreductase</keyword>
<dbReference type="Pfam" id="PF08028">
    <property type="entry name" value="Acyl-CoA_dh_2"/>
    <property type="match status" value="1"/>
</dbReference>
<comment type="pathway">
    <text evidence="7">Sulfur metabolism; dibenzothiophene degradation.</text>
</comment>
<dbReference type="Gene3D" id="1.20.140.10">
    <property type="entry name" value="Butyryl-CoA Dehydrogenase, subunit A, domain 3"/>
    <property type="match status" value="1"/>
</dbReference>
<dbReference type="Proteomes" id="UP000189628">
    <property type="component" value="Plasmid unnamed"/>
</dbReference>
<dbReference type="AlphaFoldDB" id="A0A1U9VPY4"/>
<evidence type="ECO:0000259" key="15">
    <source>
        <dbReference type="Pfam" id="PF02771"/>
    </source>
</evidence>
<dbReference type="InterPro" id="IPR006091">
    <property type="entry name" value="Acyl-CoA_Oxase/DH_mid-dom"/>
</dbReference>
<dbReference type="EC" id="1.14.14.21" evidence="9"/>
<evidence type="ECO:0000256" key="9">
    <source>
        <dbReference type="ARBA" id="ARBA00034328"/>
    </source>
</evidence>
<name>A0A1U9VPY4_9RALS</name>
<dbReference type="PANTHER" id="PTHR43884:SF12">
    <property type="entry name" value="ISOVALERYL-COA DEHYDROGENASE, MITOCHONDRIAL-RELATED"/>
    <property type="match status" value="1"/>
</dbReference>
<dbReference type="Gene3D" id="2.40.110.10">
    <property type="entry name" value="Butyryl-CoA Dehydrogenase, subunit A, domain 2"/>
    <property type="match status" value="1"/>
</dbReference>
<dbReference type="InterPro" id="IPR036250">
    <property type="entry name" value="AcylCo_DH-like_C"/>
</dbReference>
<dbReference type="RefSeq" id="WP_078223704.1">
    <property type="nucleotide sequence ID" value="NZ_CP019912.1"/>
</dbReference>
<evidence type="ECO:0000256" key="13">
    <source>
        <dbReference type="ARBA" id="ARBA00049456"/>
    </source>
</evidence>
<evidence type="ECO:0000256" key="2">
    <source>
        <dbReference type="ARBA" id="ARBA00022630"/>
    </source>
</evidence>
<evidence type="ECO:0000256" key="10">
    <source>
        <dbReference type="ARBA" id="ARBA00034345"/>
    </source>
</evidence>
<dbReference type="GO" id="GO:0050660">
    <property type="term" value="F:flavin adenine dinucleotide binding"/>
    <property type="evidence" value="ECO:0007669"/>
    <property type="project" value="InterPro"/>
</dbReference>
<dbReference type="Pfam" id="PF02771">
    <property type="entry name" value="Acyl-CoA_dh_N"/>
    <property type="match status" value="1"/>
</dbReference>
<evidence type="ECO:0000259" key="16">
    <source>
        <dbReference type="Pfam" id="PF08028"/>
    </source>
</evidence>
<comment type="catalytic activity">
    <reaction evidence="11">
        <text>dibenzothiophene + FMNH2 + O2 = dibenzothiophene 5-oxide + FMN + H2O + H(+)</text>
        <dbReference type="Rhea" id="RHEA:49076"/>
        <dbReference type="ChEBI" id="CHEBI:15377"/>
        <dbReference type="ChEBI" id="CHEBI:15378"/>
        <dbReference type="ChEBI" id="CHEBI:15379"/>
        <dbReference type="ChEBI" id="CHEBI:23681"/>
        <dbReference type="ChEBI" id="CHEBI:23683"/>
        <dbReference type="ChEBI" id="CHEBI:57618"/>
        <dbReference type="ChEBI" id="CHEBI:58210"/>
    </reaction>
</comment>